<comment type="caution">
    <text evidence="2">The sequence shown here is derived from an EMBL/GenBank/DDBJ whole genome shotgun (WGS) entry which is preliminary data.</text>
</comment>
<organism evidence="2 3">
    <name type="scientific">Brassica cretica</name>
    <name type="common">Mustard</name>
    <dbReference type="NCBI Taxonomy" id="69181"/>
    <lineage>
        <taxon>Eukaryota</taxon>
        <taxon>Viridiplantae</taxon>
        <taxon>Streptophyta</taxon>
        <taxon>Embryophyta</taxon>
        <taxon>Tracheophyta</taxon>
        <taxon>Spermatophyta</taxon>
        <taxon>Magnoliopsida</taxon>
        <taxon>eudicotyledons</taxon>
        <taxon>Gunneridae</taxon>
        <taxon>Pentapetalae</taxon>
        <taxon>rosids</taxon>
        <taxon>malvids</taxon>
        <taxon>Brassicales</taxon>
        <taxon>Brassicaceae</taxon>
        <taxon>Brassiceae</taxon>
        <taxon>Brassica</taxon>
    </lineage>
</organism>
<sequence length="69" mass="7584">MGGEVFSICWNFVAGTGAGCVLVTLKIVHRMNMVRPLASLFSWYGEPVELAIGLYYVVGLMNGQCRLLM</sequence>
<name>A0ABQ7D3V6_BRACR</name>
<keyword evidence="1" id="KW-0472">Membrane</keyword>
<evidence type="ECO:0000313" key="2">
    <source>
        <dbReference type="EMBL" id="KAF3565699.1"/>
    </source>
</evidence>
<keyword evidence="1" id="KW-1133">Transmembrane helix</keyword>
<evidence type="ECO:0000313" key="3">
    <source>
        <dbReference type="Proteomes" id="UP000266723"/>
    </source>
</evidence>
<accession>A0ABQ7D3V6</accession>
<evidence type="ECO:0000256" key="1">
    <source>
        <dbReference type="SAM" id="Phobius"/>
    </source>
</evidence>
<gene>
    <name evidence="2" type="ORF">DY000_02013427</name>
</gene>
<keyword evidence="1" id="KW-0812">Transmembrane</keyword>
<dbReference type="EMBL" id="QGKV02000759">
    <property type="protein sequence ID" value="KAF3565699.1"/>
    <property type="molecule type" value="Genomic_DNA"/>
</dbReference>
<feature type="transmembrane region" description="Helical" evidence="1">
    <location>
        <begin position="6"/>
        <end position="25"/>
    </location>
</feature>
<keyword evidence="3" id="KW-1185">Reference proteome</keyword>
<protein>
    <submittedName>
        <fullName evidence="2">Uncharacterized protein</fullName>
    </submittedName>
</protein>
<reference evidence="2 3" key="1">
    <citation type="journal article" date="2020" name="BMC Genomics">
        <title>Intraspecific diversification of the crop wild relative Brassica cretica Lam. using demographic model selection.</title>
        <authorList>
            <person name="Kioukis A."/>
            <person name="Michalopoulou V.A."/>
            <person name="Briers L."/>
            <person name="Pirintsos S."/>
            <person name="Studholme D.J."/>
            <person name="Pavlidis P."/>
            <person name="Sarris P.F."/>
        </authorList>
    </citation>
    <scope>NUCLEOTIDE SEQUENCE [LARGE SCALE GENOMIC DNA]</scope>
    <source>
        <strain evidence="3">cv. PFS-1207/04</strain>
    </source>
</reference>
<proteinExistence type="predicted"/>
<dbReference type="Proteomes" id="UP000266723">
    <property type="component" value="Unassembled WGS sequence"/>
</dbReference>